<sequence>MDTHSRGIGPALPLASPKSWVYIEIQTRSGSILLSLAIGAVFGVVSGGVVSSEIDH</sequence>
<keyword evidence="1" id="KW-0472">Membrane</keyword>
<gene>
    <name evidence="2" type="ORF">TGAMA5MH_00444</name>
</gene>
<evidence type="ECO:0000256" key="1">
    <source>
        <dbReference type="SAM" id="Phobius"/>
    </source>
</evidence>
<protein>
    <submittedName>
        <fullName evidence="2">Uncharacterized protein</fullName>
    </submittedName>
</protein>
<keyword evidence="1" id="KW-0812">Transmembrane</keyword>
<comment type="caution">
    <text evidence="2">The sequence shown here is derived from an EMBL/GenBank/DDBJ whole genome shotgun (WGS) entry which is preliminary data.</text>
</comment>
<evidence type="ECO:0000313" key="3">
    <source>
        <dbReference type="Proteomes" id="UP000236546"/>
    </source>
</evidence>
<dbReference type="EMBL" id="MTYH01000006">
    <property type="protein sequence ID" value="PNP48550.1"/>
    <property type="molecule type" value="Genomic_DNA"/>
</dbReference>
<evidence type="ECO:0000313" key="2">
    <source>
        <dbReference type="EMBL" id="PNP48550.1"/>
    </source>
</evidence>
<proteinExistence type="predicted"/>
<reference evidence="2 3" key="1">
    <citation type="submission" date="2017-02" db="EMBL/GenBank/DDBJ databases">
        <title>Genomes of Trichoderma spp. with biocontrol activity.</title>
        <authorList>
            <person name="Gardiner D."/>
            <person name="Kazan K."/>
            <person name="Vos C."/>
            <person name="Harvey P."/>
        </authorList>
    </citation>
    <scope>NUCLEOTIDE SEQUENCE [LARGE SCALE GENOMIC DNA]</scope>
    <source>
        <strain evidence="2 3">A5MH</strain>
    </source>
</reference>
<feature type="transmembrane region" description="Helical" evidence="1">
    <location>
        <begin position="32"/>
        <end position="50"/>
    </location>
</feature>
<dbReference type="Proteomes" id="UP000236546">
    <property type="component" value="Unassembled WGS sequence"/>
</dbReference>
<dbReference type="AlphaFoldDB" id="A0A2K0TSP0"/>
<organism evidence="2 3">
    <name type="scientific">Trichoderma gamsii</name>
    <dbReference type="NCBI Taxonomy" id="398673"/>
    <lineage>
        <taxon>Eukaryota</taxon>
        <taxon>Fungi</taxon>
        <taxon>Dikarya</taxon>
        <taxon>Ascomycota</taxon>
        <taxon>Pezizomycotina</taxon>
        <taxon>Sordariomycetes</taxon>
        <taxon>Hypocreomycetidae</taxon>
        <taxon>Hypocreales</taxon>
        <taxon>Hypocreaceae</taxon>
        <taxon>Trichoderma</taxon>
    </lineage>
</organism>
<name>A0A2K0TSP0_9HYPO</name>
<accession>A0A2K0TSP0</accession>
<keyword evidence="1" id="KW-1133">Transmembrane helix</keyword>